<accession>W9UVL6</accession>
<dbReference type="RefSeq" id="WP_036510013.1">
    <property type="nucleotide sequence ID" value="NZ_AONB01000007.1"/>
</dbReference>
<dbReference type="STRING" id="1229521.D791_01728"/>
<gene>
    <name evidence="1" type="ORF">D791_01728</name>
</gene>
<proteinExistence type="predicted"/>
<protein>
    <submittedName>
        <fullName evidence="1">Uncharacterized protein</fullName>
    </submittedName>
</protein>
<reference evidence="2" key="1">
    <citation type="submission" date="2012-11" db="EMBL/GenBank/DDBJ databases">
        <authorList>
            <person name="Singh A."/>
            <person name="Pinnaka A.K."/>
            <person name="Vaidya B."/>
        </authorList>
    </citation>
    <scope>NUCLEOTIDE SEQUENCE [LARGE SCALE GENOMIC DNA]</scope>
    <source>
        <strain evidence="2">AK23</strain>
    </source>
</reference>
<sequence length="171" mass="19714">MKWLWVAGACVVLAAGIYTFIQEMRMHEYCRVYSPESWGWGDAGDAEMRANIWPEETSRTIHVRLKFPFKTRPDDIVQITGRSHFLYEGPDPGNQLLKLHAPIKPSSSHQLVYLRVVLLRRSEMKACVFENPESIDLAQTPEGAAFILEILPTTYVREYDEMETAVRLTRL</sequence>
<comment type="caution">
    <text evidence="1">The sequence shown here is derived from an EMBL/GenBank/DDBJ whole genome shotgun (WGS) entry which is preliminary data.</text>
</comment>
<organism evidence="1 2">
    <name type="scientific">Nitrincola nitratireducens</name>
    <dbReference type="NCBI Taxonomy" id="1229521"/>
    <lineage>
        <taxon>Bacteria</taxon>
        <taxon>Pseudomonadati</taxon>
        <taxon>Pseudomonadota</taxon>
        <taxon>Gammaproteobacteria</taxon>
        <taxon>Oceanospirillales</taxon>
        <taxon>Oceanospirillaceae</taxon>
        <taxon>Nitrincola</taxon>
    </lineage>
</organism>
<evidence type="ECO:0000313" key="2">
    <source>
        <dbReference type="Proteomes" id="UP000019464"/>
    </source>
</evidence>
<dbReference type="AlphaFoldDB" id="W9UVL6"/>
<dbReference type="EMBL" id="AONB01000007">
    <property type="protein sequence ID" value="EXJ11273.1"/>
    <property type="molecule type" value="Genomic_DNA"/>
</dbReference>
<dbReference type="Proteomes" id="UP000019464">
    <property type="component" value="Unassembled WGS sequence"/>
</dbReference>
<keyword evidence="2" id="KW-1185">Reference proteome</keyword>
<reference evidence="1 2" key="2">
    <citation type="journal article" date="2015" name="Syst. Appl. Microbiol.">
        <title>Nitrincola nitratireducens sp. nov. isolated from a haloalkaline crater lake.</title>
        <authorList>
            <person name="Singh A."/>
            <person name="Vaidya B."/>
            <person name="Tanuku N.R."/>
            <person name="Pinnaka A.K."/>
        </authorList>
    </citation>
    <scope>NUCLEOTIDE SEQUENCE [LARGE SCALE GENOMIC DNA]</scope>
    <source>
        <strain evidence="1 2">AK23</strain>
    </source>
</reference>
<evidence type="ECO:0000313" key="1">
    <source>
        <dbReference type="EMBL" id="EXJ11273.1"/>
    </source>
</evidence>
<dbReference type="OrthoDB" id="9894591at2"/>
<name>W9UVL6_9GAMM</name>